<evidence type="ECO:0008006" key="3">
    <source>
        <dbReference type="Google" id="ProtNLM"/>
    </source>
</evidence>
<evidence type="ECO:0000313" key="2">
    <source>
        <dbReference type="Proteomes" id="UP001196873"/>
    </source>
</evidence>
<organism evidence="1 2">
    <name type="scientific">Segatella salivae</name>
    <dbReference type="NCBI Taxonomy" id="228604"/>
    <lineage>
        <taxon>Bacteria</taxon>
        <taxon>Pseudomonadati</taxon>
        <taxon>Bacteroidota</taxon>
        <taxon>Bacteroidia</taxon>
        <taxon>Bacteroidales</taxon>
        <taxon>Prevotellaceae</taxon>
        <taxon>Segatella</taxon>
    </lineage>
</organism>
<sequence length="462" mass="50707">MDQPVRTFTLAGLVVFFLLLMHLMPSISIDGTELRHVNILSQLFPDNQKSEGDVLPAPKAPKAMVAVTDHGKVISFKEKWPKGVEPIVDYSEGKPGGMAFFYAQLDRSKQLNRPVRIAYFGDSFIEGDILTGDLRAMLQNRFGGDGVGWIDCTMPSSTVRRTISQKSNGITAYTAIKKPFDKARQGISLRYFVGAEGATTSAHGSKAQPHVDHWTNATLFFSSPQAMRVSVQAGSLPSSDHLTAASNDVQMLKTKGKMSSVSYRFSEITPHTTLYGMALESDRGVILDNLSMRGASGVQLEAIPQKTLTGFAHLRPYDLIIVHFGLNEAVKGNTIPLLKGYIKRMKKAIEALRLAFPEASILVVSVPDRDQRTADGITTLQEVKDLVSLQAQLAADCHVGFYNFYQAMGGQGSMKKLVDGNLANKDYTHLSFGGGKLVAKKMYSSFIAGFDNYKRRKALEQQ</sequence>
<comment type="caution">
    <text evidence="1">The sequence shown here is derived from an EMBL/GenBank/DDBJ whole genome shotgun (WGS) entry which is preliminary data.</text>
</comment>
<dbReference type="AlphaFoldDB" id="A0AAW4NL11"/>
<dbReference type="Proteomes" id="UP001196873">
    <property type="component" value="Unassembled WGS sequence"/>
</dbReference>
<accession>A0AAW4NL11</accession>
<dbReference type="EMBL" id="JAHXRF010000007">
    <property type="protein sequence ID" value="MBW4865526.1"/>
    <property type="molecule type" value="Genomic_DNA"/>
</dbReference>
<proteinExistence type="predicted"/>
<evidence type="ECO:0000313" key="1">
    <source>
        <dbReference type="EMBL" id="MBW4865526.1"/>
    </source>
</evidence>
<name>A0AAW4NL11_9BACT</name>
<protein>
    <recommendedName>
        <fullName evidence="3">SGNH hydrolase-type esterase domain-containing protein</fullName>
    </recommendedName>
</protein>
<reference evidence="1" key="1">
    <citation type="submission" date="2021-07" db="EMBL/GenBank/DDBJ databases">
        <title>Genomic diversity and antimicrobial resistance of Prevotella spp. isolated from chronic lung disease airways.</title>
        <authorList>
            <person name="Webb K.A."/>
            <person name="Olagoke O.S."/>
            <person name="Baird T."/>
            <person name="Neill J."/>
            <person name="Pham A."/>
            <person name="Wells T.J."/>
            <person name="Ramsay K.A."/>
            <person name="Bell S.C."/>
            <person name="Sarovich D.S."/>
            <person name="Price E.P."/>
        </authorList>
    </citation>
    <scope>NUCLEOTIDE SEQUENCE</scope>
    <source>
        <strain evidence="1">SCHI0047.S.3</strain>
    </source>
</reference>
<gene>
    <name evidence="1" type="ORF">KZY68_05745</name>
</gene>
<dbReference type="RefSeq" id="WP_219424914.1">
    <property type="nucleotide sequence ID" value="NZ_JAHXQY010000002.1"/>
</dbReference>